<dbReference type="OrthoDB" id="8253942at2"/>
<sequence length="61" mass="6562">MYVVALVMAVASALFYVAGQHQLGSVGADVCQYGSLFCDKPHYMMTGALLAGLWGKFVSMR</sequence>
<dbReference type="PATRIC" id="fig|1245469.3.peg.2440"/>
<keyword evidence="1" id="KW-0812">Transmembrane</keyword>
<dbReference type="HOGENOM" id="CLU_2913418_0_0_5"/>
<protein>
    <recommendedName>
        <fullName evidence="4">Vitamin K epoxide reductase domain-containing protein</fullName>
    </recommendedName>
</protein>
<accession>M4Z554</accession>
<keyword evidence="1" id="KW-1133">Transmembrane helix</keyword>
<proteinExistence type="predicted"/>
<feature type="transmembrane region" description="Helical" evidence="1">
    <location>
        <begin position="43"/>
        <end position="59"/>
    </location>
</feature>
<keyword evidence="1" id="KW-0472">Membrane</keyword>
<evidence type="ECO:0000256" key="1">
    <source>
        <dbReference type="SAM" id="Phobius"/>
    </source>
</evidence>
<organism evidence="2 3">
    <name type="scientific">Bradyrhizobium oligotrophicum S58</name>
    <dbReference type="NCBI Taxonomy" id="1245469"/>
    <lineage>
        <taxon>Bacteria</taxon>
        <taxon>Pseudomonadati</taxon>
        <taxon>Pseudomonadota</taxon>
        <taxon>Alphaproteobacteria</taxon>
        <taxon>Hyphomicrobiales</taxon>
        <taxon>Nitrobacteraceae</taxon>
        <taxon>Bradyrhizobium</taxon>
    </lineage>
</organism>
<evidence type="ECO:0000313" key="2">
    <source>
        <dbReference type="EMBL" id="BAM88389.1"/>
    </source>
</evidence>
<evidence type="ECO:0000313" key="3">
    <source>
        <dbReference type="Proteomes" id="UP000011841"/>
    </source>
</evidence>
<dbReference type="RefSeq" id="WP_015665512.1">
    <property type="nucleotide sequence ID" value="NC_020453.1"/>
</dbReference>
<dbReference type="GeneID" id="301816279"/>
<reference evidence="2 3" key="1">
    <citation type="journal article" date="2013" name="Appl. Environ. Microbiol.">
        <title>Genome analysis suggests that the soil oligotrophic bacterium Agromonas oligotrophica (Bradyrhizobium oligotrophicum) is a nitrogen-fixing symbiont of Aeschynomene indica.</title>
        <authorList>
            <person name="Okubo T."/>
            <person name="Fukushima S."/>
            <person name="Itakura M."/>
            <person name="Oshima K."/>
            <person name="Longtonglang A."/>
            <person name="Teaumroong N."/>
            <person name="Mitsui H."/>
            <person name="Hattori M."/>
            <person name="Hattori R."/>
            <person name="Hattori T."/>
            <person name="Minamisawa K."/>
        </authorList>
    </citation>
    <scope>NUCLEOTIDE SEQUENCE [LARGE SCALE GENOMIC DNA]</scope>
    <source>
        <strain evidence="2 3">S58</strain>
    </source>
</reference>
<dbReference type="EMBL" id="AP012603">
    <property type="protein sequence ID" value="BAM88389.1"/>
    <property type="molecule type" value="Genomic_DNA"/>
</dbReference>
<dbReference type="Proteomes" id="UP000011841">
    <property type="component" value="Chromosome"/>
</dbReference>
<dbReference type="eggNOG" id="ENOG50313HX">
    <property type="taxonomic scope" value="Bacteria"/>
</dbReference>
<dbReference type="KEGG" id="aol:S58_23830"/>
<dbReference type="AlphaFoldDB" id="M4Z554"/>
<evidence type="ECO:0008006" key="4">
    <source>
        <dbReference type="Google" id="ProtNLM"/>
    </source>
</evidence>
<keyword evidence="3" id="KW-1185">Reference proteome</keyword>
<name>M4Z554_9BRAD</name>
<gene>
    <name evidence="2" type="ORF">S58_23830</name>
</gene>